<feature type="compositionally biased region" description="Low complexity" evidence="1">
    <location>
        <begin position="181"/>
        <end position="198"/>
    </location>
</feature>
<accession>A0A437LU91</accession>
<feature type="region of interest" description="Disordered" evidence="1">
    <location>
        <begin position="58"/>
        <end position="205"/>
    </location>
</feature>
<dbReference type="EMBL" id="SACM01000001">
    <property type="protein sequence ID" value="RVT88939.1"/>
    <property type="molecule type" value="Genomic_DNA"/>
</dbReference>
<reference evidence="2 3" key="1">
    <citation type="submission" date="2019-01" db="EMBL/GenBank/DDBJ databases">
        <authorList>
            <person name="Chen W.-M."/>
        </authorList>
    </citation>
    <scope>NUCLEOTIDE SEQUENCE [LARGE SCALE GENOMIC DNA]</scope>
    <source>
        <strain evidence="2 3">CCP-18</strain>
    </source>
</reference>
<proteinExistence type="predicted"/>
<feature type="compositionally biased region" description="Pro residues" evidence="1">
    <location>
        <begin position="64"/>
        <end position="73"/>
    </location>
</feature>
<organism evidence="2 3">
    <name type="scientific">Inhella crocodyli</name>
    <dbReference type="NCBI Taxonomy" id="2499851"/>
    <lineage>
        <taxon>Bacteria</taxon>
        <taxon>Pseudomonadati</taxon>
        <taxon>Pseudomonadota</taxon>
        <taxon>Betaproteobacteria</taxon>
        <taxon>Burkholderiales</taxon>
        <taxon>Sphaerotilaceae</taxon>
        <taxon>Inhella</taxon>
    </lineage>
</organism>
<dbReference type="InterPro" id="IPR014161">
    <property type="entry name" value="Tol-Pal_TolA"/>
</dbReference>
<dbReference type="AlphaFoldDB" id="A0A437LU91"/>
<keyword evidence="3" id="KW-1185">Reference proteome</keyword>
<gene>
    <name evidence="2" type="primary">tolA</name>
    <name evidence="2" type="ORF">EOD73_03215</name>
</gene>
<dbReference type="GO" id="GO:0043213">
    <property type="term" value="P:bacteriocin transport"/>
    <property type="evidence" value="ECO:0007669"/>
    <property type="project" value="InterPro"/>
</dbReference>
<dbReference type="GO" id="GO:0019534">
    <property type="term" value="F:toxin transmembrane transporter activity"/>
    <property type="evidence" value="ECO:0007669"/>
    <property type="project" value="InterPro"/>
</dbReference>
<feature type="compositionally biased region" description="Basic and acidic residues" evidence="1">
    <location>
        <begin position="168"/>
        <end position="180"/>
    </location>
</feature>
<dbReference type="Pfam" id="PF13103">
    <property type="entry name" value="TonB_2"/>
    <property type="match status" value="1"/>
</dbReference>
<name>A0A437LU91_9BURK</name>
<dbReference type="Gene3D" id="3.30.1150.10">
    <property type="match status" value="1"/>
</dbReference>
<sequence>MQTLPWRPQHDPGLGRGIGLALGAHALLLVALKFGLDWRTTNHEPAFEAELWSAVPQAAAPRAVEPPPPPPEPEVQTRPAPTPVEDPSAAQRDADIRLERERERKEREKERLRLEKERQEKLKADKAKADKLKAEKQRAEEAKLAKDKAEKDRLDKQRQAQRDQQLAEAKREQLRQEQLRRIQGMAGASGGAQATGTALQSSGPSASYAGRVMARVRPNIRPPKDFPRELVTDVLVRLGPDGTIFSATVRRGSGNAEWDEWAVRAVLATAKLPLDTDGTVPKEMVIGIRPNE</sequence>
<feature type="compositionally biased region" description="Basic and acidic residues" evidence="1">
    <location>
        <begin position="92"/>
        <end position="161"/>
    </location>
</feature>
<comment type="caution">
    <text evidence="2">The sequence shown here is derived from an EMBL/GenBank/DDBJ whole genome shotgun (WGS) entry which is preliminary data.</text>
</comment>
<dbReference type="OrthoDB" id="5298892at2"/>
<dbReference type="SUPFAM" id="SSF74653">
    <property type="entry name" value="TolA/TonB C-terminal domain"/>
    <property type="match status" value="1"/>
</dbReference>
<dbReference type="NCBIfam" id="TIGR02794">
    <property type="entry name" value="tolA_full"/>
    <property type="match status" value="1"/>
</dbReference>
<dbReference type="Proteomes" id="UP000288587">
    <property type="component" value="Unassembled WGS sequence"/>
</dbReference>
<evidence type="ECO:0000313" key="3">
    <source>
        <dbReference type="Proteomes" id="UP000288587"/>
    </source>
</evidence>
<protein>
    <submittedName>
        <fullName evidence="2">Cell envelope integrity protein TolA</fullName>
    </submittedName>
</protein>
<evidence type="ECO:0000313" key="2">
    <source>
        <dbReference type="EMBL" id="RVT88939.1"/>
    </source>
</evidence>
<dbReference type="GO" id="GO:0016020">
    <property type="term" value="C:membrane"/>
    <property type="evidence" value="ECO:0007669"/>
    <property type="project" value="InterPro"/>
</dbReference>
<evidence type="ECO:0000256" key="1">
    <source>
        <dbReference type="SAM" id="MobiDB-lite"/>
    </source>
</evidence>